<dbReference type="OrthoDB" id="9942608at2759"/>
<dbReference type="GO" id="GO:0006511">
    <property type="term" value="P:ubiquitin-dependent protein catabolic process"/>
    <property type="evidence" value="ECO:0007669"/>
    <property type="project" value="TreeGrafter"/>
</dbReference>
<dbReference type="SMART" id="SM00546">
    <property type="entry name" value="CUE"/>
    <property type="match status" value="1"/>
</dbReference>
<dbReference type="InterPro" id="IPR003892">
    <property type="entry name" value="CUE"/>
</dbReference>
<dbReference type="Proteomes" id="UP000503462">
    <property type="component" value="Chromosome 5"/>
</dbReference>
<reference evidence="3 4" key="1">
    <citation type="journal article" date="2016" name="Sci. Rep.">
        <title>Peltaster fructicola genome reveals evolution from an invasive phytopathogen to an ectophytic parasite.</title>
        <authorList>
            <person name="Xu C."/>
            <person name="Chen H."/>
            <person name="Gleason M.L."/>
            <person name="Xu J.R."/>
            <person name="Liu H."/>
            <person name="Zhang R."/>
            <person name="Sun G."/>
        </authorList>
    </citation>
    <scope>NUCLEOTIDE SEQUENCE [LARGE SCALE GENOMIC DNA]</scope>
    <source>
        <strain evidence="3 4">LNHT1506</strain>
    </source>
</reference>
<evidence type="ECO:0000313" key="3">
    <source>
        <dbReference type="EMBL" id="QIX01396.1"/>
    </source>
</evidence>
<dbReference type="FunFam" id="1.10.8.10:FF:000064">
    <property type="entry name" value="Similar to CUE domain-containing protein"/>
    <property type="match status" value="1"/>
</dbReference>
<feature type="compositionally biased region" description="Basic and acidic residues" evidence="1">
    <location>
        <begin position="12"/>
        <end position="22"/>
    </location>
</feature>
<feature type="compositionally biased region" description="Basic and acidic residues" evidence="1">
    <location>
        <begin position="190"/>
        <end position="199"/>
    </location>
</feature>
<dbReference type="Pfam" id="PF02845">
    <property type="entry name" value="CUE"/>
    <property type="match status" value="1"/>
</dbReference>
<feature type="region of interest" description="Disordered" evidence="1">
    <location>
        <begin position="1"/>
        <end position="87"/>
    </location>
</feature>
<feature type="compositionally biased region" description="Basic and acidic residues" evidence="1">
    <location>
        <begin position="316"/>
        <end position="329"/>
    </location>
</feature>
<feature type="region of interest" description="Disordered" evidence="1">
    <location>
        <begin position="125"/>
        <end position="412"/>
    </location>
</feature>
<accession>A0A6H0Y369</accession>
<dbReference type="GO" id="GO:0031624">
    <property type="term" value="F:ubiquitin conjugating enzyme binding"/>
    <property type="evidence" value="ECO:0007669"/>
    <property type="project" value="TreeGrafter"/>
</dbReference>
<dbReference type="SUPFAM" id="SSF46934">
    <property type="entry name" value="UBA-like"/>
    <property type="match status" value="1"/>
</dbReference>
<gene>
    <name evidence="3" type="ORF">AMS68_006913</name>
</gene>
<dbReference type="AlphaFoldDB" id="A0A6H0Y369"/>
<dbReference type="EMBL" id="CP051143">
    <property type="protein sequence ID" value="QIX01396.1"/>
    <property type="molecule type" value="Genomic_DNA"/>
</dbReference>
<feature type="compositionally biased region" description="Basic and acidic residues" evidence="1">
    <location>
        <begin position="402"/>
        <end position="412"/>
    </location>
</feature>
<sequence>MASEQPVSPIKAVEESATTREEMDFDDPTSPQHTGGRVSPVMKEDAPPPPISKSPSPRPRVSFQEHADEIPPPTQPPRRVSSQTAQAEHTLIEAFPSIDVKVIKAVLVASGGQVEPAFNALLSMSDPDFTAEEQRPQQPPRPQRKPLSQMEADELYARQLAEEYSGQPQGNMYNQREPGRRGPNSQRPQYGDDRERSFLDDDLPELGRNIQQGFLETQKKVNSWITNFKKRLDGEDEEEEDDLYSGSSSTAARPARQDPRPFGDRKSQDAQRRSVDQSRYDADPHVLGDDEFSRLELRDDEAPPQLPRRPQGPIDEVEHAELKAGDSAKARKWQPLTSVAPHPEDDNDPFSVGDDDEKDDKPEEVRKEDSERLKDAARQSISENTPAGDQLKESETTGSKNAEAEKILTKTS</sequence>
<feature type="compositionally biased region" description="Pro residues" evidence="1">
    <location>
        <begin position="47"/>
        <end position="58"/>
    </location>
</feature>
<dbReference type="InterPro" id="IPR041807">
    <property type="entry name" value="Cue5/Don1_CUE"/>
</dbReference>
<dbReference type="CDD" id="cd14372">
    <property type="entry name" value="CUE_Cue5p_like"/>
    <property type="match status" value="1"/>
</dbReference>
<evidence type="ECO:0000256" key="1">
    <source>
        <dbReference type="SAM" id="MobiDB-lite"/>
    </source>
</evidence>
<organism evidence="3 4">
    <name type="scientific">Peltaster fructicola</name>
    <dbReference type="NCBI Taxonomy" id="286661"/>
    <lineage>
        <taxon>Eukaryota</taxon>
        <taxon>Fungi</taxon>
        <taxon>Dikarya</taxon>
        <taxon>Ascomycota</taxon>
        <taxon>Pezizomycotina</taxon>
        <taxon>Dothideomycetes</taxon>
        <taxon>Dothideomycetes incertae sedis</taxon>
        <taxon>Peltaster</taxon>
    </lineage>
</organism>
<protein>
    <recommendedName>
        <fullName evidence="2">CUE domain-containing protein</fullName>
    </recommendedName>
</protein>
<feature type="compositionally biased region" description="Basic and acidic residues" evidence="1">
    <location>
        <begin position="255"/>
        <end position="301"/>
    </location>
</feature>
<dbReference type="Gene3D" id="1.10.8.10">
    <property type="entry name" value="DNA helicase RuvA subunit, C-terminal domain"/>
    <property type="match status" value="1"/>
</dbReference>
<feature type="domain" description="CUE" evidence="2">
    <location>
        <begin position="83"/>
        <end position="126"/>
    </location>
</feature>
<feature type="compositionally biased region" description="Basic and acidic residues" evidence="1">
    <location>
        <begin position="359"/>
        <end position="377"/>
    </location>
</feature>
<dbReference type="PANTHER" id="PTHR16461:SF5">
    <property type="entry name" value="TOLL-INTERACTING PROTEIN"/>
    <property type="match status" value="1"/>
</dbReference>
<keyword evidence="4" id="KW-1185">Reference proteome</keyword>
<dbReference type="PROSITE" id="PS51140">
    <property type="entry name" value="CUE"/>
    <property type="match status" value="1"/>
</dbReference>
<name>A0A6H0Y369_9PEZI</name>
<dbReference type="GO" id="GO:0043130">
    <property type="term" value="F:ubiquitin binding"/>
    <property type="evidence" value="ECO:0007669"/>
    <property type="project" value="InterPro"/>
</dbReference>
<feature type="compositionally biased region" description="Acidic residues" evidence="1">
    <location>
        <begin position="234"/>
        <end position="243"/>
    </location>
</feature>
<dbReference type="GO" id="GO:0005737">
    <property type="term" value="C:cytoplasm"/>
    <property type="evidence" value="ECO:0007669"/>
    <property type="project" value="TreeGrafter"/>
</dbReference>
<proteinExistence type="predicted"/>
<dbReference type="InterPro" id="IPR009060">
    <property type="entry name" value="UBA-like_sf"/>
</dbReference>
<feature type="compositionally biased region" description="Polar residues" evidence="1">
    <location>
        <begin position="209"/>
        <end position="226"/>
    </location>
</feature>
<feature type="compositionally biased region" description="Acidic residues" evidence="1">
    <location>
        <begin position="345"/>
        <end position="358"/>
    </location>
</feature>
<evidence type="ECO:0000313" key="4">
    <source>
        <dbReference type="Proteomes" id="UP000503462"/>
    </source>
</evidence>
<dbReference type="PANTHER" id="PTHR16461">
    <property type="entry name" value="TOLL-INTERACTING PROTEIN"/>
    <property type="match status" value="1"/>
</dbReference>
<evidence type="ECO:0000259" key="2">
    <source>
        <dbReference type="PROSITE" id="PS51140"/>
    </source>
</evidence>